<evidence type="ECO:0000256" key="4">
    <source>
        <dbReference type="ARBA" id="ARBA00022989"/>
    </source>
</evidence>
<dbReference type="NCBIfam" id="TIGR00374">
    <property type="entry name" value="flippase-like domain"/>
    <property type="match status" value="1"/>
</dbReference>
<dbReference type="Proteomes" id="UP000247811">
    <property type="component" value="Unassembled WGS sequence"/>
</dbReference>
<dbReference type="Pfam" id="PF03706">
    <property type="entry name" value="LPG_synthase_TM"/>
    <property type="match status" value="1"/>
</dbReference>
<name>A0A318GY92_9BURK</name>
<evidence type="ECO:0000256" key="5">
    <source>
        <dbReference type="ARBA" id="ARBA00023136"/>
    </source>
</evidence>
<dbReference type="RefSeq" id="WP_110401189.1">
    <property type="nucleotide sequence ID" value="NZ_QJJS01000011.1"/>
</dbReference>
<feature type="transmembrane region" description="Helical" evidence="6">
    <location>
        <begin position="242"/>
        <end position="265"/>
    </location>
</feature>
<dbReference type="OrthoDB" id="9799911at2"/>
<keyword evidence="8" id="KW-1185">Reference proteome</keyword>
<dbReference type="GO" id="GO:0005886">
    <property type="term" value="C:plasma membrane"/>
    <property type="evidence" value="ECO:0007669"/>
    <property type="project" value="UniProtKB-SubCell"/>
</dbReference>
<sequence length="329" mass="34804">MPPALNPRHWRAVILSVAAAACGYLAFSLWGGWHEVLASVGRVGWGGVALLLALSALNYGLRFLRWQLYLRTLGHPQPWRPSLLIYIGGFALTTTPGKAGEALRSLFLKTRGMPFGPSMAAFLSERLSDLLAIVLLCLLGVGLSARHPGLQALVLVAVALLALSFLLIAQGRLLQRWQARAQQGRSRLARGLAQGLSLLASARTCHRPSVLLVATALSLVAWSAEAWAFHRLLGMLGGSPSMAFSFSVYAIGMLAGALSFLPGGLGGTEATMVGLLLMSGLSQPVAVVATVLIRLTTLWFAVALGLAALLRLLRRAPTEPAEPAAPARA</sequence>
<dbReference type="InterPro" id="IPR022791">
    <property type="entry name" value="L-PG_synthase/AglD"/>
</dbReference>
<feature type="transmembrane region" description="Helical" evidence="6">
    <location>
        <begin position="150"/>
        <end position="168"/>
    </location>
</feature>
<dbReference type="AlphaFoldDB" id="A0A318GY92"/>
<reference evidence="7 8" key="1">
    <citation type="submission" date="2018-05" db="EMBL/GenBank/DDBJ databases">
        <title>Genomic Encyclopedia of Type Strains, Phase IV (KMG-IV): sequencing the most valuable type-strain genomes for metagenomic binning, comparative biology and taxonomic classification.</title>
        <authorList>
            <person name="Goeker M."/>
        </authorList>
    </citation>
    <scope>NUCLEOTIDE SEQUENCE [LARGE SCALE GENOMIC DNA]</scope>
    <source>
        <strain evidence="7 8">DSM 566</strain>
    </source>
</reference>
<gene>
    <name evidence="7" type="ORF">C7444_11116</name>
</gene>
<feature type="transmembrane region" description="Helical" evidence="6">
    <location>
        <begin position="12"/>
        <end position="31"/>
    </location>
</feature>
<feature type="transmembrane region" description="Helical" evidence="6">
    <location>
        <begin position="43"/>
        <end position="61"/>
    </location>
</feature>
<evidence type="ECO:0000256" key="2">
    <source>
        <dbReference type="ARBA" id="ARBA00022475"/>
    </source>
</evidence>
<accession>A0A318GY92</accession>
<keyword evidence="3 6" id="KW-0812">Transmembrane</keyword>
<comment type="caution">
    <text evidence="7">The sequence shown here is derived from an EMBL/GenBank/DDBJ whole genome shotgun (WGS) entry which is preliminary data.</text>
</comment>
<feature type="transmembrane region" description="Helical" evidence="6">
    <location>
        <begin position="210"/>
        <end position="230"/>
    </location>
</feature>
<protein>
    <submittedName>
        <fullName evidence="7">Uncharacterized protein (TIRG00374 family)</fullName>
    </submittedName>
</protein>
<keyword evidence="5 6" id="KW-0472">Membrane</keyword>
<dbReference type="PANTHER" id="PTHR39087">
    <property type="entry name" value="UPF0104 MEMBRANE PROTEIN MJ1595"/>
    <property type="match status" value="1"/>
</dbReference>
<evidence type="ECO:0000256" key="3">
    <source>
        <dbReference type="ARBA" id="ARBA00022692"/>
    </source>
</evidence>
<keyword evidence="2" id="KW-1003">Cell membrane</keyword>
<evidence type="ECO:0000256" key="6">
    <source>
        <dbReference type="SAM" id="Phobius"/>
    </source>
</evidence>
<feature type="transmembrane region" description="Helical" evidence="6">
    <location>
        <begin position="127"/>
        <end position="144"/>
    </location>
</feature>
<evidence type="ECO:0000313" key="7">
    <source>
        <dbReference type="EMBL" id="PXW94934.1"/>
    </source>
</evidence>
<evidence type="ECO:0000313" key="8">
    <source>
        <dbReference type="Proteomes" id="UP000247811"/>
    </source>
</evidence>
<proteinExistence type="predicted"/>
<dbReference type="EMBL" id="QJJS01000011">
    <property type="protein sequence ID" value="PXW94934.1"/>
    <property type="molecule type" value="Genomic_DNA"/>
</dbReference>
<organism evidence="7 8">
    <name type="scientific">Sphaerotilus hippei</name>
    <dbReference type="NCBI Taxonomy" id="744406"/>
    <lineage>
        <taxon>Bacteria</taxon>
        <taxon>Pseudomonadati</taxon>
        <taxon>Pseudomonadota</taxon>
        <taxon>Betaproteobacteria</taxon>
        <taxon>Burkholderiales</taxon>
        <taxon>Sphaerotilaceae</taxon>
        <taxon>Sphaerotilus</taxon>
    </lineage>
</organism>
<feature type="transmembrane region" description="Helical" evidence="6">
    <location>
        <begin position="285"/>
        <end position="310"/>
    </location>
</feature>
<evidence type="ECO:0000256" key="1">
    <source>
        <dbReference type="ARBA" id="ARBA00004651"/>
    </source>
</evidence>
<dbReference type="PANTHER" id="PTHR39087:SF2">
    <property type="entry name" value="UPF0104 MEMBRANE PROTEIN MJ1595"/>
    <property type="match status" value="1"/>
</dbReference>
<keyword evidence="4 6" id="KW-1133">Transmembrane helix</keyword>
<comment type="subcellular location">
    <subcellularLocation>
        <location evidence="1">Cell membrane</location>
        <topology evidence="1">Multi-pass membrane protein</topology>
    </subcellularLocation>
</comment>